<feature type="transmembrane region" description="Helical" evidence="1">
    <location>
        <begin position="47"/>
        <end position="71"/>
    </location>
</feature>
<accession>A0A226D2H8</accession>
<keyword evidence="1" id="KW-0812">Transmembrane</keyword>
<keyword evidence="2" id="KW-0328">Glycosyltransferase</keyword>
<gene>
    <name evidence="2" type="ORF">Fcan01_25855</name>
</gene>
<evidence type="ECO:0000256" key="1">
    <source>
        <dbReference type="SAM" id="Phobius"/>
    </source>
</evidence>
<evidence type="ECO:0000313" key="3">
    <source>
        <dbReference type="Proteomes" id="UP000198287"/>
    </source>
</evidence>
<dbReference type="GO" id="GO:0016757">
    <property type="term" value="F:glycosyltransferase activity"/>
    <property type="evidence" value="ECO:0007669"/>
    <property type="project" value="UniProtKB-KW"/>
</dbReference>
<keyword evidence="1" id="KW-1133">Transmembrane helix</keyword>
<name>A0A226D2H8_FOLCA</name>
<dbReference type="Proteomes" id="UP000198287">
    <property type="component" value="Unassembled WGS sequence"/>
</dbReference>
<comment type="caution">
    <text evidence="2">The sequence shown here is derived from an EMBL/GenBank/DDBJ whole genome shotgun (WGS) entry which is preliminary data.</text>
</comment>
<keyword evidence="1" id="KW-0472">Membrane</keyword>
<protein>
    <submittedName>
        <fullName evidence="2">Amidophosphoribosyltransferase</fullName>
    </submittedName>
</protein>
<organism evidence="2 3">
    <name type="scientific">Folsomia candida</name>
    <name type="common">Springtail</name>
    <dbReference type="NCBI Taxonomy" id="158441"/>
    <lineage>
        <taxon>Eukaryota</taxon>
        <taxon>Metazoa</taxon>
        <taxon>Ecdysozoa</taxon>
        <taxon>Arthropoda</taxon>
        <taxon>Hexapoda</taxon>
        <taxon>Collembola</taxon>
        <taxon>Entomobryomorpha</taxon>
        <taxon>Isotomoidea</taxon>
        <taxon>Isotomidae</taxon>
        <taxon>Proisotominae</taxon>
        <taxon>Folsomia</taxon>
    </lineage>
</organism>
<sequence>MPTPLVSYAVKNFFRLNRHLPPTPIGWDPSINRLLYNDASPWKFFRWYFSLFVLIPVITGGSCIYVIGWHLLSPRPGLGIAHVFQYGIVFIAAGTLTGTGIVILLTGQNDVLMLNQFLQADEEIHSENVGILYFFGLISTNLITRFVVFPMVILRRTDVCGHVLWERWGILGNRIVWVADILIRAPLSYTFFNACQRSLPFIVIFLAMPLQLMVKSIAKFLQDAPQLGTGKTLDKKTILIFKRIQLFVIIPADLMATESFLLMGVGIALSATLNFATIKFLDYDMPFMYYAMFPILASLLILVMQALLPVAIGLNQDSAEILRLWKNHVAKGGKRDLYFRKTLKAMRPITFYSGINDTYLFKFDKSVLGTYLSAIHTVGVWTLKLW</sequence>
<dbReference type="EMBL" id="LNIX01000039">
    <property type="protein sequence ID" value="OXA39260.1"/>
    <property type="molecule type" value="Genomic_DNA"/>
</dbReference>
<feature type="transmembrane region" description="Helical" evidence="1">
    <location>
        <begin position="287"/>
        <end position="314"/>
    </location>
</feature>
<keyword evidence="2" id="KW-0808">Transferase</keyword>
<proteinExistence type="predicted"/>
<reference evidence="2 3" key="1">
    <citation type="submission" date="2015-12" db="EMBL/GenBank/DDBJ databases">
        <title>The genome of Folsomia candida.</title>
        <authorList>
            <person name="Faddeeva A."/>
            <person name="Derks M.F."/>
            <person name="Anvar Y."/>
            <person name="Smit S."/>
            <person name="Van Straalen N."/>
            <person name="Roelofs D."/>
        </authorList>
    </citation>
    <scope>NUCLEOTIDE SEQUENCE [LARGE SCALE GENOMIC DNA]</scope>
    <source>
        <strain evidence="2 3">VU population</strain>
        <tissue evidence="2">Whole body</tissue>
    </source>
</reference>
<keyword evidence="3" id="KW-1185">Reference proteome</keyword>
<feature type="transmembrane region" description="Helical" evidence="1">
    <location>
        <begin position="131"/>
        <end position="154"/>
    </location>
</feature>
<dbReference type="AlphaFoldDB" id="A0A226D2H8"/>
<evidence type="ECO:0000313" key="2">
    <source>
        <dbReference type="EMBL" id="OXA39260.1"/>
    </source>
</evidence>
<feature type="transmembrane region" description="Helical" evidence="1">
    <location>
        <begin position="83"/>
        <end position="105"/>
    </location>
</feature>